<dbReference type="Gene3D" id="3.60.15.10">
    <property type="entry name" value="Ribonuclease Z/Hydroxyacylglutathione hydrolase-like"/>
    <property type="match status" value="1"/>
</dbReference>
<dbReference type="AlphaFoldDB" id="A0A0C1JNG5"/>
<dbReference type="PANTHER" id="PTHR11203:SF49">
    <property type="entry name" value="BLL1145 PROTEIN"/>
    <property type="match status" value="1"/>
</dbReference>
<dbReference type="SUPFAM" id="SSF56281">
    <property type="entry name" value="Metallo-hydrolase/oxidoreductase"/>
    <property type="match status" value="1"/>
</dbReference>
<evidence type="ECO:0000313" key="2">
    <source>
        <dbReference type="Proteomes" id="UP000031465"/>
    </source>
</evidence>
<name>A0A0C1JNG5_9BACT</name>
<proteinExistence type="predicted"/>
<dbReference type="InterPro" id="IPR036866">
    <property type="entry name" value="RibonucZ/Hydroxyglut_hydro"/>
</dbReference>
<dbReference type="GO" id="GO:0004521">
    <property type="term" value="F:RNA endonuclease activity"/>
    <property type="evidence" value="ECO:0007669"/>
    <property type="project" value="TreeGrafter"/>
</dbReference>
<dbReference type="InterPro" id="IPR026360">
    <property type="entry name" value="Xnuc_lig_assoc"/>
</dbReference>
<sequence>MEIPLKVIKQGLYCPDGDFFIDAWQPVPRCIITHAHGDHAYAGHGHYIATDETIKILRKRIGGEFESEALTYNQKIKLGNTWVSLHPAGHILGSAQIRIETPGCVTVISGDYKRAKDETCLPFEVVECDIFVTESTFALPIYQWPHSHTIAKQIKDWWFENAALDYPSILFCYSLGKAQRVLSMLADQENFVYLHGAICSLSKIYAEMGIKMARFKPVSEGEKGMKFSKELILAPPSAAGTPWLKRFPSCRTALASGWMQVRGTRRRHALDRGFILSDHADWKALIETISQTQAKIVLTTHGNASTLAQYLRETRSLDARELKGLDVTLVSEDQ</sequence>
<dbReference type="NCBIfam" id="TIGR04122">
    <property type="entry name" value="Xnuc_lig_assoc"/>
    <property type="match status" value="1"/>
</dbReference>
<comment type="caution">
    <text evidence="1">The sequence shown here is derived from an EMBL/GenBank/DDBJ whole genome shotgun (WGS) entry which is preliminary data.</text>
</comment>
<reference evidence="1 2" key="1">
    <citation type="journal article" date="2014" name="Mol. Biol. Evol.">
        <title>Massive expansion of Ubiquitination-related gene families within the Chlamydiae.</title>
        <authorList>
            <person name="Domman D."/>
            <person name="Collingro A."/>
            <person name="Lagkouvardos I."/>
            <person name="Gehre L."/>
            <person name="Weinmaier T."/>
            <person name="Rattei T."/>
            <person name="Subtil A."/>
            <person name="Horn M."/>
        </authorList>
    </citation>
    <scope>NUCLEOTIDE SEQUENCE [LARGE SCALE GENOMIC DNA]</scope>
    <source>
        <strain evidence="1 2">EI2</strain>
    </source>
</reference>
<dbReference type="PATRIC" id="fig|362787.3.peg.1025"/>
<dbReference type="PANTHER" id="PTHR11203">
    <property type="entry name" value="CLEAVAGE AND POLYADENYLATION SPECIFICITY FACTOR FAMILY MEMBER"/>
    <property type="match status" value="1"/>
</dbReference>
<protein>
    <submittedName>
        <fullName evidence="1">Uncharacterized protein</fullName>
    </submittedName>
</protein>
<dbReference type="Proteomes" id="UP000031465">
    <property type="component" value="Unassembled WGS sequence"/>
</dbReference>
<evidence type="ECO:0000313" key="1">
    <source>
        <dbReference type="EMBL" id="KIC72076.1"/>
    </source>
</evidence>
<accession>A0A0C1JNG5</accession>
<dbReference type="RefSeq" id="WP_039358137.1">
    <property type="nucleotide sequence ID" value="NZ_JSAN01000064.1"/>
</dbReference>
<organism evidence="1 2">
    <name type="scientific">Candidatus Protochlamydia amoebophila</name>
    <dbReference type="NCBI Taxonomy" id="362787"/>
    <lineage>
        <taxon>Bacteria</taxon>
        <taxon>Pseudomonadati</taxon>
        <taxon>Chlamydiota</taxon>
        <taxon>Chlamydiia</taxon>
        <taxon>Parachlamydiales</taxon>
        <taxon>Parachlamydiaceae</taxon>
        <taxon>Candidatus Protochlamydia</taxon>
    </lineage>
</organism>
<dbReference type="EMBL" id="JSAN01000064">
    <property type="protein sequence ID" value="KIC72076.1"/>
    <property type="molecule type" value="Genomic_DNA"/>
</dbReference>
<dbReference type="InterPro" id="IPR050698">
    <property type="entry name" value="MBL"/>
</dbReference>
<gene>
    <name evidence="1" type="ORF">DB44_CR00280</name>
</gene>